<dbReference type="Gene3D" id="2.60.120.650">
    <property type="entry name" value="Cupin"/>
    <property type="match status" value="1"/>
</dbReference>
<evidence type="ECO:0000256" key="4">
    <source>
        <dbReference type="ARBA" id="ARBA00023242"/>
    </source>
</evidence>
<evidence type="ECO:0000256" key="2">
    <source>
        <dbReference type="ARBA" id="ARBA00006801"/>
    </source>
</evidence>
<accession>A0A2U1P3E4</accession>
<dbReference type="GO" id="GO:0006357">
    <property type="term" value="P:regulation of transcription by RNA polymerase II"/>
    <property type="evidence" value="ECO:0007669"/>
    <property type="project" value="TreeGrafter"/>
</dbReference>
<feature type="coiled-coil region" evidence="5">
    <location>
        <begin position="355"/>
        <end position="389"/>
    </location>
</feature>
<evidence type="ECO:0000256" key="1">
    <source>
        <dbReference type="ARBA" id="ARBA00004123"/>
    </source>
</evidence>
<gene>
    <name evidence="6" type="ORF">CTI12_AA144460</name>
</gene>
<dbReference type="PANTHER" id="PTHR12549:SF11">
    <property type="entry name" value="LYSINE-SPECIFIC DEMETHYLASE JMJ25"/>
    <property type="match status" value="1"/>
</dbReference>
<dbReference type="GO" id="GO:0032454">
    <property type="term" value="F:histone H3K9 demethylase activity"/>
    <property type="evidence" value="ECO:0007669"/>
    <property type="project" value="InterPro"/>
</dbReference>
<evidence type="ECO:0000313" key="7">
    <source>
        <dbReference type="Proteomes" id="UP000245207"/>
    </source>
</evidence>
<reference evidence="6 7" key="1">
    <citation type="journal article" date="2018" name="Mol. Plant">
        <title>The genome of Artemisia annua provides insight into the evolution of Asteraceae family and artemisinin biosynthesis.</title>
        <authorList>
            <person name="Shen Q."/>
            <person name="Zhang L."/>
            <person name="Liao Z."/>
            <person name="Wang S."/>
            <person name="Yan T."/>
            <person name="Shi P."/>
            <person name="Liu M."/>
            <person name="Fu X."/>
            <person name="Pan Q."/>
            <person name="Wang Y."/>
            <person name="Lv Z."/>
            <person name="Lu X."/>
            <person name="Zhang F."/>
            <person name="Jiang W."/>
            <person name="Ma Y."/>
            <person name="Chen M."/>
            <person name="Hao X."/>
            <person name="Li L."/>
            <person name="Tang Y."/>
            <person name="Lv G."/>
            <person name="Zhou Y."/>
            <person name="Sun X."/>
            <person name="Brodelius P.E."/>
            <person name="Rose J.K.C."/>
            <person name="Tang K."/>
        </authorList>
    </citation>
    <scope>NUCLEOTIDE SEQUENCE [LARGE SCALE GENOMIC DNA]</scope>
    <source>
        <strain evidence="7">cv. Huhao1</strain>
        <tissue evidence="6">Leaf</tissue>
    </source>
</reference>
<dbReference type="EMBL" id="PKPP01001741">
    <property type="protein sequence ID" value="PWA80294.1"/>
    <property type="molecule type" value="Genomic_DNA"/>
</dbReference>
<dbReference type="InterPro" id="IPR045109">
    <property type="entry name" value="LSDs-like"/>
</dbReference>
<dbReference type="PANTHER" id="PTHR12549">
    <property type="entry name" value="JMJC DOMAIN-CONTAINING HISTONE DEMETHYLATION PROTEIN"/>
    <property type="match status" value="1"/>
</dbReference>
<dbReference type="GO" id="GO:0003712">
    <property type="term" value="F:transcription coregulator activity"/>
    <property type="evidence" value="ECO:0007669"/>
    <property type="project" value="TreeGrafter"/>
</dbReference>
<evidence type="ECO:0000256" key="3">
    <source>
        <dbReference type="ARBA" id="ARBA00022723"/>
    </source>
</evidence>
<proteinExistence type="inferred from homology"/>
<dbReference type="GO" id="GO:0046872">
    <property type="term" value="F:metal ion binding"/>
    <property type="evidence" value="ECO:0007669"/>
    <property type="project" value="UniProtKB-KW"/>
</dbReference>
<dbReference type="Proteomes" id="UP000245207">
    <property type="component" value="Unassembled WGS sequence"/>
</dbReference>
<dbReference type="OrthoDB" id="1667110at2759"/>
<dbReference type="AlphaFoldDB" id="A0A2U1P3E4"/>
<keyword evidence="5" id="KW-0175">Coiled coil</keyword>
<evidence type="ECO:0000256" key="5">
    <source>
        <dbReference type="SAM" id="Coils"/>
    </source>
</evidence>
<keyword evidence="3" id="KW-0479">Metal-binding</keyword>
<dbReference type="GO" id="GO:0000785">
    <property type="term" value="C:chromatin"/>
    <property type="evidence" value="ECO:0007669"/>
    <property type="project" value="TreeGrafter"/>
</dbReference>
<name>A0A2U1P3E4_ARTAN</name>
<sequence length="812" mass="92370">MKHSMGYLHIFNSSDPVVITTMIVSHRGNSSVDREWKNMEVFVEVNAFYSDFQGELLLLSATSMQRMSIKGSSIKSGFTGLKYSSLLNLVHLTGSLKEHLNVTLDPLKAPLDWKTRLKIVVGVNNTILARPLPIIDERPTIIFGMDVTHHRNRGGLKLFNSRGFMKKLGYPDVEIIHATICGTSRAELLGSLSGDTVKPNDPHQQIQSQLTNFFTFLSMQGFFIGWWLNNTNIDMLKFRVYSAAKRTTSIHVRGSCGPLISAISVDLSFMKKLGYPDVEIIHATIYGTSRAKLLGSLSGDTVKPNDPHQQIQSQLTNFFTFLSMQGFFIALDLFFLIERDSKSYPLAFALSPLLAQLTLLQIESLEREIEENRRQMRALEKQIIEINEASISNTSLANMKQIESLEHENEIEDSKDCFLCWTFKFGIELNETCIHSFNLRVSLLTTFNDILNIDIQSGDLKHFQRHWSEGQLVIVSNVHETTLGLSWEPMVMWRDFHQITKVNHDLLLNVSALNCLEWFETKNEMVTVLFLVLVVVSLIWQRLGPVVTHKSSASGGYRQTRSQSLGKGPVVHYPGDENVIATNGGAEGWYRFFGRSSLICPINHHKMHTWLLISLGNHKGNVNWPTFYNGRWYISNAKHVEVINGMGWEHFGNGSPWLTFWPGACNQPKGVGHLETRRRVDEQALEKEEENYFNESFLIIYNNAQGQFWLGAAVGSQSRAADKPTMPKVLASILMTFFIRYIQQAQQSYRCLSNPCGTQNICNILDDNNFSRLHRVLRIKFVQGRIYRDTDYGRIKFAITPKMAKVQAQLML</sequence>
<dbReference type="GO" id="GO:0000118">
    <property type="term" value="C:histone deacetylase complex"/>
    <property type="evidence" value="ECO:0007669"/>
    <property type="project" value="TreeGrafter"/>
</dbReference>
<dbReference type="STRING" id="35608.A0A2U1P3E4"/>
<keyword evidence="7" id="KW-1185">Reference proteome</keyword>
<organism evidence="6 7">
    <name type="scientific">Artemisia annua</name>
    <name type="common">Sweet wormwood</name>
    <dbReference type="NCBI Taxonomy" id="35608"/>
    <lineage>
        <taxon>Eukaryota</taxon>
        <taxon>Viridiplantae</taxon>
        <taxon>Streptophyta</taxon>
        <taxon>Embryophyta</taxon>
        <taxon>Tracheophyta</taxon>
        <taxon>Spermatophyta</taxon>
        <taxon>Magnoliopsida</taxon>
        <taxon>eudicotyledons</taxon>
        <taxon>Gunneridae</taxon>
        <taxon>Pentapetalae</taxon>
        <taxon>asterids</taxon>
        <taxon>campanulids</taxon>
        <taxon>Asterales</taxon>
        <taxon>Asteraceae</taxon>
        <taxon>Asteroideae</taxon>
        <taxon>Anthemideae</taxon>
        <taxon>Artemisiinae</taxon>
        <taxon>Artemisia</taxon>
    </lineage>
</organism>
<evidence type="ECO:0000313" key="6">
    <source>
        <dbReference type="EMBL" id="PWA80294.1"/>
    </source>
</evidence>
<keyword evidence="4" id="KW-0539">Nucleus</keyword>
<protein>
    <submittedName>
        <fullName evidence="6">Zinc finger, ZZ-type, JmjC domain-containing protein</fullName>
    </submittedName>
</protein>
<comment type="similarity">
    <text evidence="2">Belongs to the JARID1 histone demethylase family.</text>
</comment>
<comment type="subcellular location">
    <subcellularLocation>
        <location evidence="1">Nucleus</location>
    </subcellularLocation>
</comment>
<comment type="caution">
    <text evidence="6">The sequence shown here is derived from an EMBL/GenBank/DDBJ whole genome shotgun (WGS) entry which is preliminary data.</text>
</comment>
<dbReference type="GO" id="GO:0031490">
    <property type="term" value="F:chromatin DNA binding"/>
    <property type="evidence" value="ECO:0007669"/>
    <property type="project" value="TreeGrafter"/>
</dbReference>